<dbReference type="GO" id="GO:0010038">
    <property type="term" value="P:response to metal ion"/>
    <property type="evidence" value="ECO:0007669"/>
    <property type="project" value="InterPro"/>
</dbReference>
<dbReference type="AlphaFoldDB" id="A0A381XUB0"/>
<dbReference type="Pfam" id="PF03091">
    <property type="entry name" value="CutA1"/>
    <property type="match status" value="1"/>
</dbReference>
<evidence type="ECO:0000313" key="2">
    <source>
        <dbReference type="EMBL" id="SVA67787.1"/>
    </source>
</evidence>
<sequence length="79" mass="9153">MKLAACVNIIPNIKSIYYWEGKINKDSEYLLIIKTVKRAEEDIFENIRKLHSYDTPEMISISITGGEKNYLNWLSKSVA</sequence>
<dbReference type="EMBL" id="UINC01016245">
    <property type="protein sequence ID" value="SVA67787.1"/>
    <property type="molecule type" value="Genomic_DNA"/>
</dbReference>
<proteinExistence type="inferred from homology"/>
<dbReference type="GO" id="GO:0005507">
    <property type="term" value="F:copper ion binding"/>
    <property type="evidence" value="ECO:0007669"/>
    <property type="project" value="TreeGrafter"/>
</dbReference>
<dbReference type="SUPFAM" id="SSF54913">
    <property type="entry name" value="GlnB-like"/>
    <property type="match status" value="1"/>
</dbReference>
<comment type="similarity">
    <text evidence="1">Belongs to the CutA family.</text>
</comment>
<dbReference type="PANTHER" id="PTHR23419:SF8">
    <property type="entry name" value="FI09726P"/>
    <property type="match status" value="1"/>
</dbReference>
<protein>
    <recommendedName>
        <fullName evidence="3">Divalent-cation tolerance protein CutA</fullName>
    </recommendedName>
</protein>
<name>A0A381XUB0_9ZZZZ</name>
<evidence type="ECO:0000256" key="1">
    <source>
        <dbReference type="ARBA" id="ARBA00010169"/>
    </source>
</evidence>
<reference evidence="2" key="1">
    <citation type="submission" date="2018-05" db="EMBL/GenBank/DDBJ databases">
        <authorList>
            <person name="Lanie J.A."/>
            <person name="Ng W.-L."/>
            <person name="Kazmierczak K.M."/>
            <person name="Andrzejewski T.M."/>
            <person name="Davidsen T.M."/>
            <person name="Wayne K.J."/>
            <person name="Tettelin H."/>
            <person name="Glass J.I."/>
            <person name="Rusch D."/>
            <person name="Podicherti R."/>
            <person name="Tsui H.-C.T."/>
            <person name="Winkler M.E."/>
        </authorList>
    </citation>
    <scope>NUCLEOTIDE SEQUENCE</scope>
</reference>
<dbReference type="InterPro" id="IPR011322">
    <property type="entry name" value="N-reg_PII-like_a/b"/>
</dbReference>
<dbReference type="PANTHER" id="PTHR23419">
    <property type="entry name" value="DIVALENT CATION TOLERANCE CUTA-RELATED"/>
    <property type="match status" value="1"/>
</dbReference>
<evidence type="ECO:0008006" key="3">
    <source>
        <dbReference type="Google" id="ProtNLM"/>
    </source>
</evidence>
<gene>
    <name evidence="2" type="ORF">METZ01_LOCUS120641</name>
</gene>
<dbReference type="InterPro" id="IPR004323">
    <property type="entry name" value="Ion_tolerance_CutA"/>
</dbReference>
<organism evidence="2">
    <name type="scientific">marine metagenome</name>
    <dbReference type="NCBI Taxonomy" id="408172"/>
    <lineage>
        <taxon>unclassified sequences</taxon>
        <taxon>metagenomes</taxon>
        <taxon>ecological metagenomes</taxon>
    </lineage>
</organism>
<dbReference type="Gene3D" id="3.30.70.120">
    <property type="match status" value="1"/>
</dbReference>
<accession>A0A381XUB0</accession>
<dbReference type="InterPro" id="IPR015867">
    <property type="entry name" value="N-reg_PII/ATP_PRibTrfase_C"/>
</dbReference>